<dbReference type="AlphaFoldDB" id="A0A8T1WLK6"/>
<dbReference type="EMBL" id="JAGDFM010000008">
    <property type="protein sequence ID" value="KAG7392873.1"/>
    <property type="molecule type" value="Genomic_DNA"/>
</dbReference>
<keyword evidence="3" id="KW-1185">Reference proteome</keyword>
<name>A0A8T1WLK6_9STRA</name>
<evidence type="ECO:0000313" key="2">
    <source>
        <dbReference type="EMBL" id="KAG7392873.1"/>
    </source>
</evidence>
<proteinExistence type="predicted"/>
<accession>A0A8T1WLK6</accession>
<feature type="compositionally biased region" description="Basic and acidic residues" evidence="1">
    <location>
        <begin position="102"/>
        <end position="124"/>
    </location>
</feature>
<protein>
    <submittedName>
        <fullName evidence="2">Uncharacterized protein</fullName>
    </submittedName>
</protein>
<reference evidence="2" key="1">
    <citation type="submission" date="2021-02" db="EMBL/GenBank/DDBJ databases">
        <authorList>
            <person name="Palmer J.M."/>
        </authorList>
    </citation>
    <scope>NUCLEOTIDE SEQUENCE</scope>
    <source>
        <strain evidence="2">SCRP734</strain>
    </source>
</reference>
<dbReference type="OrthoDB" id="64267at2759"/>
<organism evidence="2 3">
    <name type="scientific">Phytophthora pseudosyringae</name>
    <dbReference type="NCBI Taxonomy" id="221518"/>
    <lineage>
        <taxon>Eukaryota</taxon>
        <taxon>Sar</taxon>
        <taxon>Stramenopiles</taxon>
        <taxon>Oomycota</taxon>
        <taxon>Peronosporomycetes</taxon>
        <taxon>Peronosporales</taxon>
        <taxon>Peronosporaceae</taxon>
        <taxon>Phytophthora</taxon>
    </lineage>
</organism>
<feature type="region of interest" description="Disordered" evidence="1">
    <location>
        <begin position="94"/>
        <end position="161"/>
    </location>
</feature>
<feature type="compositionally biased region" description="Polar residues" evidence="1">
    <location>
        <begin position="144"/>
        <end position="158"/>
    </location>
</feature>
<evidence type="ECO:0000313" key="3">
    <source>
        <dbReference type="Proteomes" id="UP000694044"/>
    </source>
</evidence>
<gene>
    <name evidence="2" type="ORF">PHYPSEUDO_014360</name>
</gene>
<evidence type="ECO:0000256" key="1">
    <source>
        <dbReference type="SAM" id="MobiDB-lite"/>
    </source>
</evidence>
<comment type="caution">
    <text evidence="2">The sequence shown here is derived from an EMBL/GenBank/DDBJ whole genome shotgun (WGS) entry which is preliminary data.</text>
</comment>
<dbReference type="Proteomes" id="UP000694044">
    <property type="component" value="Unassembled WGS sequence"/>
</dbReference>
<sequence length="242" mass="27380">MGVEAATALQLLRAKQNAYYVEAVQDALQAEEERKQKLLKVTSKQEAKRLERQFTRERSADRERLRHIQEDHALLLSAKITEWEAAGGVVKRAPNEIASQQRTERRAGQKEKRDRPKFTQESLDRLAAPRAPTAKAEAADDRPTTANARGSVETSQELQFYKNEYRKQDRARLSRNAPPPLQTLTASNLHTMSETELLRKKAGLLSELHGVVSLEARIVQDDQCSIRSSVSSWKSSDGRPPR</sequence>